<name>A0A8K0UYX7_9AGAR</name>
<protein>
    <submittedName>
        <fullName evidence="2">Uncharacterized protein</fullName>
    </submittedName>
</protein>
<feature type="region of interest" description="Disordered" evidence="1">
    <location>
        <begin position="1"/>
        <end position="20"/>
    </location>
</feature>
<accession>A0A8K0UYX7</accession>
<dbReference type="Proteomes" id="UP000813824">
    <property type="component" value="Unassembled WGS sequence"/>
</dbReference>
<evidence type="ECO:0000256" key="1">
    <source>
        <dbReference type="SAM" id="MobiDB-lite"/>
    </source>
</evidence>
<dbReference type="AlphaFoldDB" id="A0A8K0UYX7"/>
<reference evidence="2" key="1">
    <citation type="journal article" date="2021" name="New Phytol.">
        <title>Evolutionary innovations through gain and loss of genes in the ectomycorrhizal Boletales.</title>
        <authorList>
            <person name="Wu G."/>
            <person name="Miyauchi S."/>
            <person name="Morin E."/>
            <person name="Kuo A."/>
            <person name="Drula E."/>
            <person name="Varga T."/>
            <person name="Kohler A."/>
            <person name="Feng B."/>
            <person name="Cao Y."/>
            <person name="Lipzen A."/>
            <person name="Daum C."/>
            <person name="Hundley H."/>
            <person name="Pangilinan J."/>
            <person name="Johnson J."/>
            <person name="Barry K."/>
            <person name="LaButti K."/>
            <person name="Ng V."/>
            <person name="Ahrendt S."/>
            <person name="Min B."/>
            <person name="Choi I.G."/>
            <person name="Park H."/>
            <person name="Plett J.M."/>
            <person name="Magnuson J."/>
            <person name="Spatafora J.W."/>
            <person name="Nagy L.G."/>
            <person name="Henrissat B."/>
            <person name="Grigoriev I.V."/>
            <person name="Yang Z.L."/>
            <person name="Xu J."/>
            <person name="Martin F.M."/>
        </authorList>
    </citation>
    <scope>NUCLEOTIDE SEQUENCE</scope>
    <source>
        <strain evidence="2">KKN 215</strain>
    </source>
</reference>
<comment type="caution">
    <text evidence="2">The sequence shown here is derived from an EMBL/GenBank/DDBJ whole genome shotgun (WGS) entry which is preliminary data.</text>
</comment>
<gene>
    <name evidence="2" type="ORF">BXZ70DRAFT_33773</name>
</gene>
<evidence type="ECO:0000313" key="2">
    <source>
        <dbReference type="EMBL" id="KAH8108073.1"/>
    </source>
</evidence>
<dbReference type="EMBL" id="JAEVFJ010000001">
    <property type="protein sequence ID" value="KAH8108073.1"/>
    <property type="molecule type" value="Genomic_DNA"/>
</dbReference>
<evidence type="ECO:0000313" key="3">
    <source>
        <dbReference type="Proteomes" id="UP000813824"/>
    </source>
</evidence>
<proteinExistence type="predicted"/>
<sequence length="154" mass="16877">MPSLRGELSPSIHHPPVTSVRTCRSAPSTLPSIRPAVIALSTSTLVLVKQSHPRGSGHGGAFLGSLGRIQYRCIPGSPLSTLNHKLLSMIDNSSCRVISSFRIEALQCCKSCNYQPFPYNSQNVRYWDSLLVACCMCLCQELPITCQTKQRVDT</sequence>
<keyword evidence="3" id="KW-1185">Reference proteome</keyword>
<organism evidence="2 3">
    <name type="scientific">Cristinia sonorae</name>
    <dbReference type="NCBI Taxonomy" id="1940300"/>
    <lineage>
        <taxon>Eukaryota</taxon>
        <taxon>Fungi</taxon>
        <taxon>Dikarya</taxon>
        <taxon>Basidiomycota</taxon>
        <taxon>Agaricomycotina</taxon>
        <taxon>Agaricomycetes</taxon>
        <taxon>Agaricomycetidae</taxon>
        <taxon>Agaricales</taxon>
        <taxon>Pleurotineae</taxon>
        <taxon>Stephanosporaceae</taxon>
        <taxon>Cristinia</taxon>
    </lineage>
</organism>